<proteinExistence type="predicted"/>
<dbReference type="EMBL" id="JNHN01000163">
    <property type="protein sequence ID" value="KDS51973.1"/>
    <property type="molecule type" value="Genomic_DNA"/>
</dbReference>
<gene>
    <name evidence="1" type="ORF">M094_0222</name>
    <name evidence="2" type="ORF">M094_4096</name>
</gene>
<organism evidence="1 3">
    <name type="scientific">Bacteroides uniformis str. 3978 T3 ii</name>
    <dbReference type="NCBI Taxonomy" id="1339349"/>
    <lineage>
        <taxon>Bacteria</taxon>
        <taxon>Pseudomonadati</taxon>
        <taxon>Bacteroidota</taxon>
        <taxon>Bacteroidia</taxon>
        <taxon>Bacteroidales</taxon>
        <taxon>Bacteroidaceae</taxon>
        <taxon>Bacteroides</taxon>
    </lineage>
</organism>
<name>A0A078S4M9_BACUN</name>
<sequence length="184" mass="19956">MHILPCQRTVFFLTFFIISFDPQKYKGMMEKIDITATGVVDSIRNKMAVATVSNKGLMPSGVLSEFQGAYSVLLFETTSTPVTGSILLSISATSSGMPSLYYISISRAGDVTGNPNLKVKVLSGSYNIKIKAKTEADGKCRIYAERLQYTPILDALLMSSFGISMKMEAADNSAFEGGFEATLE</sequence>
<dbReference type="EMBL" id="JNHN01000098">
    <property type="protein sequence ID" value="KDS56447.1"/>
    <property type="molecule type" value="Genomic_DNA"/>
</dbReference>
<protein>
    <submittedName>
        <fullName evidence="1">Uncharacterized protein</fullName>
    </submittedName>
</protein>
<accession>A0A078S4M9</accession>
<dbReference type="AlphaFoldDB" id="A0A078S4M9"/>
<evidence type="ECO:0000313" key="3">
    <source>
        <dbReference type="Proteomes" id="UP000028013"/>
    </source>
</evidence>
<comment type="caution">
    <text evidence="1">The sequence shown here is derived from an EMBL/GenBank/DDBJ whole genome shotgun (WGS) entry which is preliminary data.</text>
</comment>
<evidence type="ECO:0000313" key="1">
    <source>
        <dbReference type="EMBL" id="KDS51973.1"/>
    </source>
</evidence>
<reference evidence="1 3" key="1">
    <citation type="submission" date="2014-04" db="EMBL/GenBank/DDBJ databases">
        <authorList>
            <person name="Sears C."/>
            <person name="Carroll K."/>
            <person name="Sack B.R."/>
            <person name="Qadri F."/>
            <person name="Myers L.L."/>
            <person name="Chung G.-T."/>
            <person name="Escheverria P."/>
            <person name="Fraser C.M."/>
            <person name="Sadzewicz L."/>
            <person name="Shefchek K.A."/>
            <person name="Tallon L."/>
            <person name="Das S.P."/>
            <person name="Daugherty S."/>
            <person name="Mongodin E.F."/>
        </authorList>
    </citation>
    <scope>NUCLEOTIDE SEQUENCE [LARGE SCALE GENOMIC DNA]</scope>
    <source>
        <strain evidence="1 3">3978 T3 ii</strain>
    </source>
</reference>
<dbReference type="Proteomes" id="UP000028013">
    <property type="component" value="Unassembled WGS sequence"/>
</dbReference>
<evidence type="ECO:0000313" key="2">
    <source>
        <dbReference type="EMBL" id="KDS56447.1"/>
    </source>
</evidence>